<evidence type="ECO:0000313" key="2">
    <source>
        <dbReference type="Proteomes" id="UP000029024"/>
    </source>
</evidence>
<name>A0A087BGJ3_BIFLN</name>
<dbReference type="Proteomes" id="UP000029024">
    <property type="component" value="Unassembled WGS sequence"/>
</dbReference>
<dbReference type="EMBL" id="JGZA01000014">
    <property type="protein sequence ID" value="KFI70143.1"/>
    <property type="molecule type" value="Genomic_DNA"/>
</dbReference>
<dbReference type="AlphaFoldDB" id="A0A087BGJ3"/>
<evidence type="ECO:0000313" key="1">
    <source>
        <dbReference type="EMBL" id="KFI70143.1"/>
    </source>
</evidence>
<proteinExistence type="predicted"/>
<sequence length="39" mass="4601">MRFVSWYNTNGMHASLAYRTPEQAEDEYYQKQAAQTVSQ</sequence>
<comment type="caution">
    <text evidence="1">The sequence shown here is derived from an EMBL/GenBank/DDBJ whole genome shotgun (WGS) entry which is preliminary data.</text>
</comment>
<organism evidence="1 2">
    <name type="scientific">Bifidobacterium longum subsp. suis</name>
    <dbReference type="NCBI Taxonomy" id="1695"/>
    <lineage>
        <taxon>Bacteria</taxon>
        <taxon>Bacillati</taxon>
        <taxon>Actinomycetota</taxon>
        <taxon>Actinomycetes</taxon>
        <taxon>Bifidobacteriales</taxon>
        <taxon>Bifidobacteriaceae</taxon>
        <taxon>Bifidobacterium</taxon>
    </lineage>
</organism>
<accession>A0A087BGJ3</accession>
<reference evidence="1 2" key="1">
    <citation type="submission" date="2014-03" db="EMBL/GenBank/DDBJ databases">
        <title>Genomics of Bifidobacteria.</title>
        <authorList>
            <person name="Ventura M."/>
            <person name="Milani C."/>
            <person name="Lugli G.A."/>
        </authorList>
    </citation>
    <scope>NUCLEOTIDE SEQUENCE [LARGE SCALE GENOMIC DNA]</scope>
    <source>
        <strain evidence="1 2">LMG 21814</strain>
    </source>
</reference>
<protein>
    <submittedName>
        <fullName evidence="1">Integrase core domain protein</fullName>
    </submittedName>
</protein>
<gene>
    <name evidence="1" type="ORF">BLSS_1835</name>
</gene>